<dbReference type="InterPro" id="IPR001597">
    <property type="entry name" value="ArAA_b-elim_lyase/Thr_aldolase"/>
</dbReference>
<feature type="domain" description="Aromatic amino acid beta-eliminating lyase/threonine aldolase" evidence="6">
    <location>
        <begin position="3"/>
        <end position="294"/>
    </location>
</feature>
<evidence type="ECO:0000313" key="8">
    <source>
        <dbReference type="Proteomes" id="UP000295399"/>
    </source>
</evidence>
<reference evidence="7 8" key="1">
    <citation type="submission" date="2019-03" db="EMBL/GenBank/DDBJ databases">
        <title>Genomic Encyclopedia of Type Strains, Phase IV (KMG-IV): sequencing the most valuable type-strain genomes for metagenomic binning, comparative biology and taxonomic classification.</title>
        <authorList>
            <person name="Goeker M."/>
        </authorList>
    </citation>
    <scope>NUCLEOTIDE SEQUENCE [LARGE SCALE GENOMIC DNA]</scope>
    <source>
        <strain evidence="7 8">DSM 2132</strain>
    </source>
</reference>
<evidence type="ECO:0000313" key="7">
    <source>
        <dbReference type="EMBL" id="TCP38539.1"/>
    </source>
</evidence>
<dbReference type="OrthoDB" id="9774495at2"/>
<gene>
    <name evidence="7" type="ORF">EV659_101444</name>
</gene>
<keyword evidence="5" id="KW-0456">Lyase</keyword>
<comment type="cofactor">
    <cofactor evidence="1 5">
        <name>pyridoxal 5'-phosphate</name>
        <dbReference type="ChEBI" id="CHEBI:597326"/>
    </cofactor>
</comment>
<dbReference type="InParanoid" id="A0A4R2PRR7"/>
<comment type="function">
    <text evidence="5">Catalyzes the cleavage of L-allo-threonine and L-threonine to glycine and acetaldehyde.</text>
</comment>
<dbReference type="InterPro" id="IPR015422">
    <property type="entry name" value="PyrdxlP-dep_Trfase_small"/>
</dbReference>
<proteinExistence type="inferred from homology"/>
<evidence type="ECO:0000256" key="4">
    <source>
        <dbReference type="ARBA" id="ARBA00022898"/>
    </source>
</evidence>
<comment type="subunit">
    <text evidence="3">Homotetramer.</text>
</comment>
<keyword evidence="4 5" id="KW-0663">Pyridoxal phosphate</keyword>
<dbReference type="SUPFAM" id="SSF53383">
    <property type="entry name" value="PLP-dependent transferases"/>
    <property type="match status" value="1"/>
</dbReference>
<keyword evidence="8" id="KW-1185">Reference proteome</keyword>
<dbReference type="PANTHER" id="PTHR48097:SF5">
    <property type="entry name" value="LOW SPECIFICITY L-THREONINE ALDOLASE"/>
    <property type="match status" value="1"/>
</dbReference>
<organism evidence="7 8">
    <name type="scientific">Rhodothalassium salexigens DSM 2132</name>
    <dbReference type="NCBI Taxonomy" id="1188247"/>
    <lineage>
        <taxon>Bacteria</taxon>
        <taxon>Pseudomonadati</taxon>
        <taxon>Pseudomonadota</taxon>
        <taxon>Alphaproteobacteria</taxon>
        <taxon>Rhodothalassiales</taxon>
        <taxon>Rhodothalassiaceae</taxon>
        <taxon>Rhodothalassium</taxon>
    </lineage>
</organism>
<dbReference type="Gene3D" id="3.90.1150.10">
    <property type="entry name" value="Aspartate Aminotransferase, domain 1"/>
    <property type="match status" value="1"/>
</dbReference>
<evidence type="ECO:0000256" key="1">
    <source>
        <dbReference type="ARBA" id="ARBA00001933"/>
    </source>
</evidence>
<dbReference type="InterPro" id="IPR015424">
    <property type="entry name" value="PyrdxlP-dep_Trfase"/>
</dbReference>
<dbReference type="Pfam" id="PF01212">
    <property type="entry name" value="Beta_elim_lyase"/>
    <property type="match status" value="1"/>
</dbReference>
<dbReference type="InterPro" id="IPR026273">
    <property type="entry name" value="Low_specificity_L-TA_bact"/>
</dbReference>
<dbReference type="EC" id="4.1.2.48" evidence="5"/>
<evidence type="ECO:0000256" key="2">
    <source>
        <dbReference type="ARBA" id="ARBA00006966"/>
    </source>
</evidence>
<dbReference type="Gene3D" id="3.40.640.10">
    <property type="entry name" value="Type I PLP-dependent aspartate aminotransferase-like (Major domain)"/>
    <property type="match status" value="1"/>
</dbReference>
<sequence>MTFYSDNTAPATPEVMAALNAANAGFAAPYGDDTATHGLNAAFSRLFETDVAVFPVPLGTAANGLLLSCLTRPWGVILANGAAHVLEDESTAPELFTDGARLVGLPGDRAKLDAATLRQRLVDWPWDFIHTAKPQALALTQSTEQGTVYTPDEVAALCDAAKAHGLKTMMDGARFANAVAHLGCAPADVTWRAGIDAMVFGVTKNGGMAAEAAVLFDRSLAEEFALRQKRAGQLISKMRYLSVQIAASIADDMWLKRAAHANAMATRLAAGLQAVPSVKLCHQPQANAVFVRMAPALADALSAAGWGFNPWRSLGQDSYRLVTAWNTPAETVDGFLAAVREQAAA</sequence>
<dbReference type="InterPro" id="IPR015421">
    <property type="entry name" value="PyrdxlP-dep_Trfase_major"/>
</dbReference>
<dbReference type="GO" id="GO:0006567">
    <property type="term" value="P:L-threonine catabolic process"/>
    <property type="evidence" value="ECO:0007669"/>
    <property type="project" value="UniProtKB-UniRule"/>
</dbReference>
<comment type="caution">
    <text evidence="7">The sequence shown here is derived from an EMBL/GenBank/DDBJ whole genome shotgun (WGS) entry which is preliminary data.</text>
</comment>
<dbReference type="RefSeq" id="WP_132707033.1">
    <property type="nucleotide sequence ID" value="NZ_JACIGF010000001.1"/>
</dbReference>
<comment type="similarity">
    <text evidence="2 5">Belongs to the threonine aldolase family.</text>
</comment>
<evidence type="ECO:0000256" key="3">
    <source>
        <dbReference type="ARBA" id="ARBA00011881"/>
    </source>
</evidence>
<accession>A0A4R2PRR7</accession>
<name>A0A4R2PRR7_RHOSA</name>
<protein>
    <recommendedName>
        <fullName evidence="5">L-threonine aldolase</fullName>
        <ecNumber evidence="5">4.1.2.48</ecNumber>
    </recommendedName>
</protein>
<dbReference type="PANTHER" id="PTHR48097">
    <property type="entry name" value="L-THREONINE ALDOLASE-RELATED"/>
    <property type="match status" value="1"/>
</dbReference>
<evidence type="ECO:0000256" key="5">
    <source>
        <dbReference type="PIRNR" id="PIRNR038940"/>
    </source>
</evidence>
<evidence type="ECO:0000259" key="6">
    <source>
        <dbReference type="Pfam" id="PF01212"/>
    </source>
</evidence>
<comment type="catalytic activity">
    <reaction evidence="5">
        <text>L-threonine = acetaldehyde + glycine</text>
        <dbReference type="Rhea" id="RHEA:19625"/>
        <dbReference type="ChEBI" id="CHEBI:15343"/>
        <dbReference type="ChEBI" id="CHEBI:57305"/>
        <dbReference type="ChEBI" id="CHEBI:57926"/>
        <dbReference type="EC" id="4.1.2.48"/>
    </reaction>
</comment>
<dbReference type="AlphaFoldDB" id="A0A4R2PRR7"/>
<comment type="catalytic activity">
    <reaction evidence="5">
        <text>L-allo-threonine = acetaldehyde + glycine</text>
        <dbReference type="Rhea" id="RHEA:26209"/>
        <dbReference type="ChEBI" id="CHEBI:15343"/>
        <dbReference type="ChEBI" id="CHEBI:57305"/>
        <dbReference type="ChEBI" id="CHEBI:58585"/>
        <dbReference type="EC" id="4.1.2.48"/>
    </reaction>
</comment>
<dbReference type="Proteomes" id="UP000295399">
    <property type="component" value="Unassembled WGS sequence"/>
</dbReference>
<dbReference type="PIRSF" id="PIRSF038940">
    <property type="entry name" value="Low_specificity_LTA"/>
    <property type="match status" value="1"/>
</dbReference>
<dbReference type="EMBL" id="SLXO01000001">
    <property type="protein sequence ID" value="TCP38539.1"/>
    <property type="molecule type" value="Genomic_DNA"/>
</dbReference>
<dbReference type="GO" id="GO:0008732">
    <property type="term" value="F:L-allo-threonine aldolase activity"/>
    <property type="evidence" value="ECO:0007669"/>
    <property type="project" value="RHEA"/>
</dbReference>